<comment type="caution">
    <text evidence="1">The sequence shown here is derived from an EMBL/GenBank/DDBJ whole genome shotgun (WGS) entry which is preliminary data.</text>
</comment>
<keyword evidence="2" id="KW-1185">Reference proteome</keyword>
<evidence type="ECO:0000313" key="2">
    <source>
        <dbReference type="Proteomes" id="UP001144280"/>
    </source>
</evidence>
<proteinExistence type="predicted"/>
<reference evidence="1" key="1">
    <citation type="submission" date="2022-12" db="EMBL/GenBank/DDBJ databases">
        <title>New Phytohabitans aurantiacus sp. RD004123 nov., an actinomycete isolated from soil.</title>
        <authorList>
            <person name="Triningsih D.W."/>
            <person name="Harunari E."/>
            <person name="Igarashi Y."/>
        </authorList>
    </citation>
    <scope>NUCLEOTIDE SEQUENCE</scope>
    <source>
        <strain evidence="1">RD004123</strain>
    </source>
</reference>
<sequence>MLIQLDNECAPREMVSDHLLDSPIPALTSTAHHNVFRHSGPQDPLIHKAIPARLNVRPHVIRCSTYPDRGALSDWRDYADAGPAVGGAVAG</sequence>
<evidence type="ECO:0000313" key="1">
    <source>
        <dbReference type="EMBL" id="GLI02945.1"/>
    </source>
</evidence>
<dbReference type="EMBL" id="BSDI01000073">
    <property type="protein sequence ID" value="GLI02945.1"/>
    <property type="molecule type" value="Genomic_DNA"/>
</dbReference>
<name>A0ABQ5RAD7_9ACTN</name>
<dbReference type="Proteomes" id="UP001144280">
    <property type="component" value="Unassembled WGS sequence"/>
</dbReference>
<protein>
    <submittedName>
        <fullName evidence="1">Uncharacterized protein</fullName>
    </submittedName>
</protein>
<gene>
    <name evidence="1" type="ORF">Pa4123_82230</name>
</gene>
<accession>A0ABQ5RAD7</accession>
<organism evidence="1 2">
    <name type="scientific">Phytohabitans aurantiacus</name>
    <dbReference type="NCBI Taxonomy" id="3016789"/>
    <lineage>
        <taxon>Bacteria</taxon>
        <taxon>Bacillati</taxon>
        <taxon>Actinomycetota</taxon>
        <taxon>Actinomycetes</taxon>
        <taxon>Micromonosporales</taxon>
        <taxon>Micromonosporaceae</taxon>
    </lineage>
</organism>